<dbReference type="SUPFAM" id="SSF53335">
    <property type="entry name" value="S-adenosyl-L-methionine-dependent methyltransferases"/>
    <property type="match status" value="1"/>
</dbReference>
<dbReference type="Pfam" id="PF01029">
    <property type="entry name" value="NusB"/>
    <property type="match status" value="1"/>
</dbReference>
<dbReference type="PANTHER" id="PTHR22807">
    <property type="entry name" value="NOP2 YEAST -RELATED NOL1/NOP2/FMU SUN DOMAIN-CONTAINING"/>
    <property type="match status" value="1"/>
</dbReference>
<feature type="active site" description="Nucleophile" evidence="13">
    <location>
        <position position="449"/>
    </location>
</feature>
<dbReference type="InterPro" id="IPR035926">
    <property type="entry name" value="NusB-like_sf"/>
</dbReference>
<dbReference type="EMBL" id="JAZAQF010000042">
    <property type="protein sequence ID" value="MFG3817443.1"/>
    <property type="molecule type" value="Genomic_DNA"/>
</dbReference>
<name>A0ABW7CBR4_9CYAN</name>
<dbReference type="GO" id="GO:0008168">
    <property type="term" value="F:methyltransferase activity"/>
    <property type="evidence" value="ECO:0007669"/>
    <property type="project" value="UniProtKB-KW"/>
</dbReference>
<dbReference type="NCBIfam" id="TIGR00563">
    <property type="entry name" value="rsmB"/>
    <property type="match status" value="1"/>
</dbReference>
<feature type="binding site" evidence="13">
    <location>
        <begin position="304"/>
        <end position="310"/>
    </location>
    <ligand>
        <name>S-adenosyl-L-methionine</name>
        <dbReference type="ChEBI" id="CHEBI:59789"/>
    </ligand>
</feature>
<evidence type="ECO:0000256" key="11">
    <source>
        <dbReference type="ARBA" id="ARBA00031088"/>
    </source>
</evidence>
<evidence type="ECO:0000256" key="10">
    <source>
        <dbReference type="ARBA" id="ARBA00030399"/>
    </source>
</evidence>
<evidence type="ECO:0000256" key="9">
    <source>
        <dbReference type="ARBA" id="ARBA00022884"/>
    </source>
</evidence>
<keyword evidence="7 13" id="KW-0808">Transferase</keyword>
<feature type="binding site" evidence="13">
    <location>
        <position position="396"/>
    </location>
    <ligand>
        <name>S-adenosyl-L-methionine</name>
        <dbReference type="ChEBI" id="CHEBI:59789"/>
    </ligand>
</feature>
<evidence type="ECO:0000256" key="8">
    <source>
        <dbReference type="ARBA" id="ARBA00022691"/>
    </source>
</evidence>
<evidence type="ECO:0000256" key="7">
    <source>
        <dbReference type="ARBA" id="ARBA00022679"/>
    </source>
</evidence>
<dbReference type="PROSITE" id="PS51686">
    <property type="entry name" value="SAM_MT_RSMB_NOP"/>
    <property type="match status" value="1"/>
</dbReference>
<dbReference type="SUPFAM" id="SSF48013">
    <property type="entry name" value="NusB-like"/>
    <property type="match status" value="1"/>
</dbReference>
<dbReference type="Pfam" id="PF01189">
    <property type="entry name" value="Methyltr_RsmB-F"/>
    <property type="match status" value="1"/>
</dbReference>
<dbReference type="GO" id="GO:0032259">
    <property type="term" value="P:methylation"/>
    <property type="evidence" value="ECO:0007669"/>
    <property type="project" value="UniProtKB-KW"/>
</dbReference>
<comment type="subcellular location">
    <subcellularLocation>
        <location evidence="2">Cytoplasm</location>
    </subcellularLocation>
</comment>
<evidence type="ECO:0000313" key="16">
    <source>
        <dbReference type="Proteomes" id="UP001604335"/>
    </source>
</evidence>
<accession>A0ABW7CBR4</accession>
<comment type="catalytic activity">
    <reaction evidence="12">
        <text>cytidine(967) in 16S rRNA + S-adenosyl-L-methionine = 5-methylcytidine(967) in 16S rRNA + S-adenosyl-L-homocysteine + H(+)</text>
        <dbReference type="Rhea" id="RHEA:42748"/>
        <dbReference type="Rhea" id="RHEA-COMP:10219"/>
        <dbReference type="Rhea" id="RHEA-COMP:10220"/>
        <dbReference type="ChEBI" id="CHEBI:15378"/>
        <dbReference type="ChEBI" id="CHEBI:57856"/>
        <dbReference type="ChEBI" id="CHEBI:59789"/>
        <dbReference type="ChEBI" id="CHEBI:74483"/>
        <dbReference type="ChEBI" id="CHEBI:82748"/>
        <dbReference type="EC" id="2.1.1.176"/>
    </reaction>
</comment>
<keyword evidence="16" id="KW-1185">Reference proteome</keyword>
<comment type="function">
    <text evidence="1">Specifically methylates the cytosine at position 967 (m5C967) of 16S rRNA.</text>
</comment>
<keyword evidence="6 13" id="KW-0489">Methyltransferase</keyword>
<evidence type="ECO:0000256" key="2">
    <source>
        <dbReference type="ARBA" id="ARBA00004496"/>
    </source>
</evidence>
<comment type="caution">
    <text evidence="15">The sequence shown here is derived from an EMBL/GenBank/DDBJ whole genome shotgun (WGS) entry which is preliminary data.</text>
</comment>
<evidence type="ECO:0000256" key="1">
    <source>
        <dbReference type="ARBA" id="ARBA00002724"/>
    </source>
</evidence>
<keyword evidence="5" id="KW-0698">rRNA processing</keyword>
<sequence length="512" mass="56415">MAMQGATLPKNRALVARHAAFTALGMIEAGAYADAALDRVMRQYGDLDGRDRRLVTELVYGCTRQLRALDGWIDRLATRSAQEQPPTLRNLLRLGLYQLIYLDRIPDSAAVDTTVELAKFCGLKGLSGFVNGLLRGYLRQKAKNPNPLTSVAGLEPVERLAQTYSYPNWIVQTWLDRLGEAETEQLCQWFDQPPTIDLRVNTLVTDQETVMAALTAAGVAVTPIDHLPNALRLAAQRGHGDDFLTETIATEPDSRSTNAPDNGRAWIATLPGYGAGWWTVQDASAQLVALLLDPQPGETVIDACAAPGGKAAHIAALMQDQGQIWAIDRAGSRLRKVQDTVRRLGLRSIRMVEADSTGGKAPLVTAARKRDRSRSKSGPISGLEEVPTQCDRLLLDVPCSGLGTLHRRADARWRQTPETVAQLVQIQRDLLDRADAWVRPGGVAVYATCTVHEPENGAIIRDFLQRHPHWAIEPPTPDSPLAPFVTAAGWLELWPHHWQMDGFFMVKLRRQP</sequence>
<gene>
    <name evidence="15" type="primary">rsmB</name>
    <name evidence="15" type="ORF">VPK24_07315</name>
</gene>
<evidence type="ECO:0000256" key="5">
    <source>
        <dbReference type="ARBA" id="ARBA00022552"/>
    </source>
</evidence>
<organism evidence="15 16">
    <name type="scientific">Limnothrix redekei LRLZ20PSL1</name>
    <dbReference type="NCBI Taxonomy" id="3112953"/>
    <lineage>
        <taxon>Bacteria</taxon>
        <taxon>Bacillati</taxon>
        <taxon>Cyanobacteriota</taxon>
        <taxon>Cyanophyceae</taxon>
        <taxon>Pseudanabaenales</taxon>
        <taxon>Pseudanabaenaceae</taxon>
        <taxon>Limnothrix</taxon>
    </lineage>
</organism>
<comment type="similarity">
    <text evidence="13">Belongs to the class I-like SAM-binding methyltransferase superfamily. RsmB/NOP family.</text>
</comment>
<dbReference type="Gene3D" id="1.10.940.10">
    <property type="entry name" value="NusB-like"/>
    <property type="match status" value="1"/>
</dbReference>
<dbReference type="InterPro" id="IPR023267">
    <property type="entry name" value="RCMT"/>
</dbReference>
<dbReference type="Gene3D" id="3.30.70.1170">
    <property type="entry name" value="Sun protein, domain 3"/>
    <property type="match status" value="1"/>
</dbReference>
<protein>
    <recommendedName>
        <fullName evidence="3">16S rRNA (cytosine(967)-C(5))-methyltransferase</fullName>
        <ecNumber evidence="3">2.1.1.176</ecNumber>
    </recommendedName>
    <alternativeName>
        <fullName evidence="10">16S rRNA m5C967 methyltransferase</fullName>
    </alternativeName>
    <alternativeName>
        <fullName evidence="11">rRNA (cytosine-C(5)-)-methyltransferase RsmB</fullName>
    </alternativeName>
</protein>
<evidence type="ECO:0000256" key="3">
    <source>
        <dbReference type="ARBA" id="ARBA00012140"/>
    </source>
</evidence>
<evidence type="ECO:0000259" key="14">
    <source>
        <dbReference type="PROSITE" id="PS51686"/>
    </source>
</evidence>
<reference evidence="16" key="1">
    <citation type="journal article" date="2024" name="Algal Res.">
        <title>Biochemical, toxicological and genomic investigation of a high-biomass producing Limnothrix strain isolated from Italian shallow drinking water reservoir.</title>
        <authorList>
            <person name="Simonazzi M."/>
            <person name="Shishido T.K."/>
            <person name="Delbaje E."/>
            <person name="Wahlsten M."/>
            <person name="Fewer D.P."/>
            <person name="Sivonen K."/>
            <person name="Pezzolesi L."/>
            <person name="Pistocchi R."/>
        </authorList>
    </citation>
    <scope>NUCLEOTIDE SEQUENCE [LARGE SCALE GENOMIC DNA]</scope>
    <source>
        <strain evidence="16">LRLZ20PSL1</strain>
    </source>
</reference>
<dbReference type="InterPro" id="IPR049560">
    <property type="entry name" value="MeTrfase_RsmB-F_NOP2_cat"/>
</dbReference>
<proteinExistence type="inferred from homology"/>
<dbReference type="EC" id="2.1.1.176" evidence="3"/>
<evidence type="ECO:0000256" key="12">
    <source>
        <dbReference type="ARBA" id="ARBA00047283"/>
    </source>
</evidence>
<feature type="binding site" evidence="13">
    <location>
        <position position="355"/>
    </location>
    <ligand>
        <name>S-adenosyl-L-methionine</name>
        <dbReference type="ChEBI" id="CHEBI:59789"/>
    </ligand>
</feature>
<dbReference type="PRINTS" id="PR02008">
    <property type="entry name" value="RCMTFAMILY"/>
</dbReference>
<dbReference type="Pfam" id="PF22458">
    <property type="entry name" value="RsmF-B_ferredox"/>
    <property type="match status" value="1"/>
</dbReference>
<dbReference type="Gene3D" id="3.40.50.150">
    <property type="entry name" value="Vaccinia Virus protein VP39"/>
    <property type="match status" value="1"/>
</dbReference>
<evidence type="ECO:0000256" key="6">
    <source>
        <dbReference type="ARBA" id="ARBA00022603"/>
    </source>
</evidence>
<dbReference type="PANTHER" id="PTHR22807:SF53">
    <property type="entry name" value="RIBOSOMAL RNA SMALL SUBUNIT METHYLTRANSFERASE B-RELATED"/>
    <property type="match status" value="1"/>
</dbReference>
<dbReference type="InterPro" id="IPR006027">
    <property type="entry name" value="NusB_RsmB_TIM44"/>
</dbReference>
<dbReference type="Proteomes" id="UP001604335">
    <property type="component" value="Unassembled WGS sequence"/>
</dbReference>
<dbReference type="InterPro" id="IPR054728">
    <property type="entry name" value="RsmB-like_ferredoxin"/>
</dbReference>
<evidence type="ECO:0000313" key="15">
    <source>
        <dbReference type="EMBL" id="MFG3817443.1"/>
    </source>
</evidence>
<evidence type="ECO:0000256" key="4">
    <source>
        <dbReference type="ARBA" id="ARBA00022490"/>
    </source>
</evidence>
<dbReference type="InterPro" id="IPR004573">
    <property type="entry name" value="rRNA_ssu_MeTfrase_B"/>
</dbReference>
<feature type="binding site" evidence="13">
    <location>
        <position position="328"/>
    </location>
    <ligand>
        <name>S-adenosyl-L-methionine</name>
        <dbReference type="ChEBI" id="CHEBI:59789"/>
    </ligand>
</feature>
<evidence type="ECO:0000256" key="13">
    <source>
        <dbReference type="PROSITE-ProRule" id="PRU01023"/>
    </source>
</evidence>
<dbReference type="InterPro" id="IPR029063">
    <property type="entry name" value="SAM-dependent_MTases_sf"/>
</dbReference>
<keyword evidence="8 13" id="KW-0949">S-adenosyl-L-methionine</keyword>
<keyword evidence="9 13" id="KW-0694">RNA-binding</keyword>
<dbReference type="RefSeq" id="WP_393011770.1">
    <property type="nucleotide sequence ID" value="NZ_JAZAQF010000042.1"/>
</dbReference>
<keyword evidence="4" id="KW-0963">Cytoplasm</keyword>
<feature type="domain" description="SAM-dependent MTase RsmB/NOP-type" evidence="14">
    <location>
        <begin position="186"/>
        <end position="511"/>
    </location>
</feature>
<dbReference type="InterPro" id="IPR001678">
    <property type="entry name" value="MeTrfase_RsmB-F_NOP2_dom"/>
</dbReference>